<evidence type="ECO:0000313" key="4">
    <source>
        <dbReference type="Proteomes" id="UP000010792"/>
    </source>
</evidence>
<dbReference type="SUPFAM" id="SSF52540">
    <property type="entry name" value="P-loop containing nucleoside triphosphate hydrolases"/>
    <property type="match status" value="1"/>
</dbReference>
<keyword evidence="4" id="KW-1185">Reference proteome</keyword>
<dbReference type="GO" id="GO:0005886">
    <property type="term" value="C:plasma membrane"/>
    <property type="evidence" value="ECO:0007669"/>
    <property type="project" value="TreeGrafter"/>
</dbReference>
<dbReference type="PROSITE" id="PS00674">
    <property type="entry name" value="AAA"/>
    <property type="match status" value="1"/>
</dbReference>
<dbReference type="InterPro" id="IPR000642">
    <property type="entry name" value="Peptidase_M41"/>
</dbReference>
<dbReference type="GO" id="GO:0006508">
    <property type="term" value="P:proteolysis"/>
    <property type="evidence" value="ECO:0007669"/>
    <property type="project" value="InterPro"/>
</dbReference>
<keyword evidence="1" id="KW-0547">Nucleotide-binding</keyword>
<dbReference type="RefSeq" id="WP_052637668.1">
    <property type="nucleotide sequence ID" value="NZ_FO082820.1"/>
</dbReference>
<dbReference type="InterPro" id="IPR003960">
    <property type="entry name" value="ATPase_AAA_CS"/>
</dbReference>
<evidence type="ECO:0000256" key="1">
    <source>
        <dbReference type="RuleBase" id="RU003651"/>
    </source>
</evidence>
<keyword evidence="3" id="KW-0132">Cell division</keyword>
<dbReference type="GO" id="GO:0004222">
    <property type="term" value="F:metalloendopeptidase activity"/>
    <property type="evidence" value="ECO:0007669"/>
    <property type="project" value="InterPro"/>
</dbReference>
<dbReference type="Proteomes" id="UP000010792">
    <property type="component" value="Chromosome"/>
</dbReference>
<keyword evidence="1" id="KW-0067">ATP-binding</keyword>
<dbReference type="Gene3D" id="1.10.8.60">
    <property type="match status" value="1"/>
</dbReference>
<evidence type="ECO:0000313" key="3">
    <source>
        <dbReference type="EMBL" id="CCF18704.1"/>
    </source>
</evidence>
<protein>
    <submittedName>
        <fullName evidence="3">Putative cell division protein</fullName>
    </submittedName>
</protein>
<dbReference type="CDD" id="cd19481">
    <property type="entry name" value="RecA-like_protease"/>
    <property type="match status" value="1"/>
</dbReference>
<dbReference type="InterPro" id="IPR037219">
    <property type="entry name" value="Peptidase_M41-like"/>
</dbReference>
<proteinExistence type="inferred from homology"/>
<dbReference type="GO" id="GO:0005524">
    <property type="term" value="F:ATP binding"/>
    <property type="evidence" value="ECO:0007669"/>
    <property type="project" value="UniProtKB-KW"/>
</dbReference>
<feature type="domain" description="AAA+ ATPase" evidence="2">
    <location>
        <begin position="220"/>
        <end position="358"/>
    </location>
</feature>
<name>L0NCV2_9HYPH</name>
<dbReference type="Gene3D" id="3.40.50.300">
    <property type="entry name" value="P-loop containing nucleotide triphosphate hydrolases"/>
    <property type="match status" value="1"/>
</dbReference>
<reference evidence="3 4" key="1">
    <citation type="journal article" date="2013" name="Genome Biol. Evol.">
        <title>Life in an arsenic-containing gold mine: genome and physiology of the autotrophic arsenite-oxidizing bacterium rhizobium sp. NT-26.</title>
        <authorList>
            <person name="Andres J."/>
            <person name="Arsene-Ploetze F."/>
            <person name="Barbe V."/>
            <person name="Brochier-Armanet C."/>
            <person name="Cleiss-Arnold J."/>
            <person name="Coppee J.Y."/>
            <person name="Dillies M.A."/>
            <person name="Geist"/>
            <person name="L"/>
            <person name="Joublin A."/>
            <person name="Koechler S."/>
            <person name="Lassalle F."/>
            <person name="Marchal M."/>
            <person name="Medigue C."/>
            <person name="Muller D."/>
            <person name="Nesme X."/>
            <person name="Plewniak F."/>
            <person name="Proux C."/>
            <person name="Ramirez-Bahena M.H."/>
            <person name="Schenowitz C."/>
            <person name="Sismeiro O."/>
            <person name="Vallenet D."/>
            <person name="Santini J.M."/>
            <person name="Bertin P.N."/>
        </authorList>
    </citation>
    <scope>NUCLEOTIDE SEQUENCE [LARGE SCALE GENOMIC DNA]</scope>
    <source>
        <strain evidence="3 4">NT-26</strain>
    </source>
</reference>
<dbReference type="GO" id="GO:0004176">
    <property type="term" value="F:ATP-dependent peptidase activity"/>
    <property type="evidence" value="ECO:0007669"/>
    <property type="project" value="InterPro"/>
</dbReference>
<gene>
    <name evidence="3" type="ORF">NT26_0980</name>
</gene>
<evidence type="ECO:0000259" key="2">
    <source>
        <dbReference type="SMART" id="SM00382"/>
    </source>
</evidence>
<dbReference type="PANTHER" id="PTHR23076">
    <property type="entry name" value="METALLOPROTEASE M41 FTSH"/>
    <property type="match status" value="1"/>
</dbReference>
<dbReference type="InterPro" id="IPR027417">
    <property type="entry name" value="P-loop_NTPase"/>
</dbReference>
<dbReference type="SUPFAM" id="SSF140990">
    <property type="entry name" value="FtsH protease domain-like"/>
    <property type="match status" value="1"/>
</dbReference>
<dbReference type="STRING" id="1125847.NT26_0980"/>
<dbReference type="KEGG" id="rht:NT26_0980"/>
<dbReference type="AlphaFoldDB" id="L0NCV2"/>
<keyword evidence="3" id="KW-0131">Cell cycle</keyword>
<dbReference type="Gene3D" id="1.20.58.760">
    <property type="entry name" value="Peptidase M41"/>
    <property type="match status" value="1"/>
</dbReference>
<dbReference type="GO" id="GO:0051301">
    <property type="term" value="P:cell division"/>
    <property type="evidence" value="ECO:0007669"/>
    <property type="project" value="UniProtKB-KW"/>
</dbReference>
<dbReference type="InterPro" id="IPR003593">
    <property type="entry name" value="AAA+_ATPase"/>
</dbReference>
<organism evidence="3 4">
    <name type="scientific">Pseudorhizobium banfieldiae</name>
    <dbReference type="NCBI Taxonomy" id="1125847"/>
    <lineage>
        <taxon>Bacteria</taxon>
        <taxon>Pseudomonadati</taxon>
        <taxon>Pseudomonadota</taxon>
        <taxon>Alphaproteobacteria</taxon>
        <taxon>Hyphomicrobiales</taxon>
        <taxon>Rhizobiaceae</taxon>
        <taxon>Rhizobium/Agrobacterium group</taxon>
        <taxon>Pseudorhizobium</taxon>
    </lineage>
</organism>
<dbReference type="EMBL" id="FO082820">
    <property type="protein sequence ID" value="CCF18704.1"/>
    <property type="molecule type" value="Genomic_DNA"/>
</dbReference>
<comment type="similarity">
    <text evidence="1">Belongs to the AAA ATPase family.</text>
</comment>
<dbReference type="InterPro" id="IPR003959">
    <property type="entry name" value="ATPase_AAA_core"/>
</dbReference>
<dbReference type="SMART" id="SM00382">
    <property type="entry name" value="AAA"/>
    <property type="match status" value="1"/>
</dbReference>
<dbReference type="Pfam" id="PF00004">
    <property type="entry name" value="AAA"/>
    <property type="match status" value="1"/>
</dbReference>
<dbReference type="Pfam" id="PF01434">
    <property type="entry name" value="Peptidase_M41"/>
    <property type="match status" value="1"/>
</dbReference>
<dbReference type="PANTHER" id="PTHR23076:SF97">
    <property type="entry name" value="ATP-DEPENDENT ZINC METALLOPROTEASE YME1L1"/>
    <property type="match status" value="1"/>
</dbReference>
<sequence>MTLPTILAYLGVAAALRPLRRLKKNVLAIVRIETPNAVDSYIEAIRLFYRPAASDVADHEEVWVKPVTPSGKGLRAEDELFYAAQERKVAILVCENQTKFEDDTLLFCDLEIPVPRPTARQVAIVFSHFGQHLTEADIKLVLSATWRNLRFAFPPGRSLVDGLRRLRAVQQLKAPAEPAPRSQGPTLRELNGFGEATEWGLELALDLADYKSGKIGWQDVDTGVLLSGPPGTGKTMFADALARTCNVPMVFASSAQWQAAGHLNDFLKAMNFSFDEAASKAPCILFIDEIDAFGDRAVDDHNADYKRQAINGFLELLDGFNRRTGVVVVGATNLPSKLDPAIKRAGRLDKHIPIPLPNAEARSHIFRFHSGLDIPTAHREQFLRSTQGMAGADIQQLVRDARRRARRASRPLEVDDVVSLLPSLHPIPSEHLRANAIHEAGHAIVGLELLAGELELVRILDSVTLRRPEIVGGAVFAQAAVGRKNRRFYLDQIALYLAGIAAEILVLGDHSDGGTGGNEADLARATEVATLMETSFGLGRTLMVEVVEDADLPKLRLRDADLRRAVHRTLEQQRERAISILNNNRAALDEIVEELLVVRKLSGAEVGSIICKHKRPSNEGSPGASGKFLEQ</sequence>
<accession>L0NCV2</accession>
<dbReference type="GO" id="GO:0030163">
    <property type="term" value="P:protein catabolic process"/>
    <property type="evidence" value="ECO:0007669"/>
    <property type="project" value="TreeGrafter"/>
</dbReference>
<dbReference type="GO" id="GO:0016887">
    <property type="term" value="F:ATP hydrolysis activity"/>
    <property type="evidence" value="ECO:0007669"/>
    <property type="project" value="InterPro"/>
</dbReference>